<dbReference type="Gene3D" id="3.90.226.10">
    <property type="entry name" value="2-enoyl-CoA Hydratase, Chain A, domain 1"/>
    <property type="match status" value="1"/>
</dbReference>
<accession>A0A432ZRG7</accession>
<dbReference type="OrthoDB" id="7168509at2"/>
<gene>
    <name evidence="4" type="ORF">CWI84_05380</name>
</gene>
<dbReference type="InterPro" id="IPR001478">
    <property type="entry name" value="PDZ"/>
</dbReference>
<feature type="chain" id="PRO_5019577075" evidence="2">
    <location>
        <begin position="16"/>
        <end position="437"/>
    </location>
</feature>
<dbReference type="Gene3D" id="2.30.42.10">
    <property type="match status" value="1"/>
</dbReference>
<dbReference type="GO" id="GO:0006508">
    <property type="term" value="P:proteolysis"/>
    <property type="evidence" value="ECO:0007669"/>
    <property type="project" value="InterPro"/>
</dbReference>
<keyword evidence="5" id="KW-1185">Reference proteome</keyword>
<comment type="caution">
    <text evidence="4">The sequence shown here is derived from an EMBL/GenBank/DDBJ whole genome shotgun (WGS) entry which is preliminary data.</text>
</comment>
<dbReference type="EMBL" id="PIQH01000004">
    <property type="protein sequence ID" value="RUO80489.1"/>
    <property type="molecule type" value="Genomic_DNA"/>
</dbReference>
<dbReference type="SMART" id="SM00245">
    <property type="entry name" value="TSPc"/>
    <property type="match status" value="1"/>
</dbReference>
<dbReference type="Gene3D" id="3.30.750.170">
    <property type="match status" value="1"/>
</dbReference>
<dbReference type="InterPro" id="IPR029045">
    <property type="entry name" value="ClpP/crotonase-like_dom_sf"/>
</dbReference>
<dbReference type="InterPro" id="IPR036034">
    <property type="entry name" value="PDZ_sf"/>
</dbReference>
<dbReference type="RefSeq" id="WP_126841546.1">
    <property type="nucleotide sequence ID" value="NZ_PIQH01000004.1"/>
</dbReference>
<feature type="domain" description="PDZ" evidence="3">
    <location>
        <begin position="93"/>
        <end position="157"/>
    </location>
</feature>
<dbReference type="PANTHER" id="PTHR32060">
    <property type="entry name" value="TAIL-SPECIFIC PROTEASE"/>
    <property type="match status" value="1"/>
</dbReference>
<dbReference type="PANTHER" id="PTHR32060:SF30">
    <property type="entry name" value="CARBOXY-TERMINAL PROCESSING PROTEASE CTPA"/>
    <property type="match status" value="1"/>
</dbReference>
<feature type="compositionally biased region" description="Low complexity" evidence="1">
    <location>
        <begin position="418"/>
        <end position="428"/>
    </location>
</feature>
<dbReference type="GO" id="GO:0004175">
    <property type="term" value="F:endopeptidase activity"/>
    <property type="evidence" value="ECO:0007669"/>
    <property type="project" value="TreeGrafter"/>
</dbReference>
<name>A0A432ZRG7_9GAMM</name>
<dbReference type="GO" id="GO:0030288">
    <property type="term" value="C:outer membrane-bounded periplasmic space"/>
    <property type="evidence" value="ECO:0007669"/>
    <property type="project" value="TreeGrafter"/>
</dbReference>
<organism evidence="4 5">
    <name type="scientific">Idiomarina tyrosinivorans</name>
    <dbReference type="NCBI Taxonomy" id="1445662"/>
    <lineage>
        <taxon>Bacteria</taxon>
        <taxon>Pseudomonadati</taxon>
        <taxon>Pseudomonadota</taxon>
        <taxon>Gammaproteobacteria</taxon>
        <taxon>Alteromonadales</taxon>
        <taxon>Idiomarinaceae</taxon>
        <taxon>Idiomarina</taxon>
    </lineage>
</organism>
<proteinExistence type="predicted"/>
<dbReference type="InterPro" id="IPR005151">
    <property type="entry name" value="Tail-specific_protease"/>
</dbReference>
<sequence length="437" mass="48591">MFRYGLMLMPLLTLAGCGSDSSGTDSNASVEVCSVADQKQRFFEHMKQDYYWADQLPQQLDLSQYQSMAEVLEALRVPQDRYSYILTEDEYQSLFIDASYYGFGFSALQTNDNRVLIRYNYPSSPAAEAGLARGDELLKIEGEAVATLLAERRYQDALGPNQEGISRELTWQKPDGSQITAELTKTQVEQKSVFATQTYQLADNSRVGYFVIDSFIGRTGDDLNQAYNQLAQQNIDHLVIDVRYNGGGYIQYANQASTQAAGNNVLGKVFAEFRFNDNNASKNSTLDFDLGEGIEQLNIDTVYVLTTRATCSASELIINSLKPHVNVINIGSQSCGKPVGQEPTKICDKRTFEINFALFNSAGQGNYFTGLTPTCNVADQIVADWGSNQDPLTAAANYYMENNQCPASAAVDAIEQQSQQRQPQPLNNLREKRKTVF</sequence>
<evidence type="ECO:0000256" key="2">
    <source>
        <dbReference type="SAM" id="SignalP"/>
    </source>
</evidence>
<evidence type="ECO:0000256" key="1">
    <source>
        <dbReference type="SAM" id="MobiDB-lite"/>
    </source>
</evidence>
<protein>
    <submittedName>
        <fullName evidence="4">Peptidase S41</fullName>
    </submittedName>
</protein>
<dbReference type="GO" id="GO:0007165">
    <property type="term" value="P:signal transduction"/>
    <property type="evidence" value="ECO:0007669"/>
    <property type="project" value="TreeGrafter"/>
</dbReference>
<evidence type="ECO:0000313" key="4">
    <source>
        <dbReference type="EMBL" id="RUO80489.1"/>
    </source>
</evidence>
<dbReference type="Proteomes" id="UP000287996">
    <property type="component" value="Unassembled WGS sequence"/>
</dbReference>
<dbReference type="SUPFAM" id="SSF50156">
    <property type="entry name" value="PDZ domain-like"/>
    <property type="match status" value="1"/>
</dbReference>
<reference evidence="4 5" key="1">
    <citation type="journal article" date="2011" name="Front. Microbiol.">
        <title>Genomic signatures of strain selection and enhancement in Bacillus atrophaeus var. globigii, a historical biowarfare simulant.</title>
        <authorList>
            <person name="Gibbons H.S."/>
            <person name="Broomall S.M."/>
            <person name="McNew L.A."/>
            <person name="Daligault H."/>
            <person name="Chapman C."/>
            <person name="Bruce D."/>
            <person name="Karavis M."/>
            <person name="Krepps M."/>
            <person name="McGregor P.A."/>
            <person name="Hong C."/>
            <person name="Park K.H."/>
            <person name="Akmal A."/>
            <person name="Feldman A."/>
            <person name="Lin J.S."/>
            <person name="Chang W.E."/>
            <person name="Higgs B.W."/>
            <person name="Demirev P."/>
            <person name="Lindquist J."/>
            <person name="Liem A."/>
            <person name="Fochler E."/>
            <person name="Read T.D."/>
            <person name="Tapia R."/>
            <person name="Johnson S."/>
            <person name="Bishop-Lilly K.A."/>
            <person name="Detter C."/>
            <person name="Han C."/>
            <person name="Sozhamannan S."/>
            <person name="Rosenzweig C.N."/>
            <person name="Skowronski E.W."/>
        </authorList>
    </citation>
    <scope>NUCLEOTIDE SEQUENCE [LARGE SCALE GENOMIC DNA]</scope>
    <source>
        <strain evidence="4 5">CC-PW-9</strain>
    </source>
</reference>
<dbReference type="GO" id="GO:0008236">
    <property type="term" value="F:serine-type peptidase activity"/>
    <property type="evidence" value="ECO:0007669"/>
    <property type="project" value="InterPro"/>
</dbReference>
<keyword evidence="2" id="KW-0732">Signal</keyword>
<dbReference type="Pfam" id="PF18294">
    <property type="entry name" value="Pept_S41_N"/>
    <property type="match status" value="1"/>
</dbReference>
<dbReference type="PROSITE" id="PS51257">
    <property type="entry name" value="PROKAR_LIPOPROTEIN"/>
    <property type="match status" value="1"/>
</dbReference>
<dbReference type="SUPFAM" id="SSF52096">
    <property type="entry name" value="ClpP/crotonase"/>
    <property type="match status" value="1"/>
</dbReference>
<evidence type="ECO:0000259" key="3">
    <source>
        <dbReference type="PROSITE" id="PS50106"/>
    </source>
</evidence>
<feature type="region of interest" description="Disordered" evidence="1">
    <location>
        <begin position="418"/>
        <end position="437"/>
    </location>
</feature>
<evidence type="ECO:0000313" key="5">
    <source>
        <dbReference type="Proteomes" id="UP000287996"/>
    </source>
</evidence>
<dbReference type="PROSITE" id="PS50106">
    <property type="entry name" value="PDZ"/>
    <property type="match status" value="1"/>
</dbReference>
<dbReference type="CDD" id="cd07561">
    <property type="entry name" value="Peptidase_S41_CPP_like"/>
    <property type="match status" value="1"/>
</dbReference>
<dbReference type="AlphaFoldDB" id="A0A432ZRG7"/>
<dbReference type="InterPro" id="IPR041613">
    <property type="entry name" value="Pept_S41_N"/>
</dbReference>
<dbReference type="Pfam" id="PF03572">
    <property type="entry name" value="Peptidase_S41"/>
    <property type="match status" value="1"/>
</dbReference>
<feature type="signal peptide" evidence="2">
    <location>
        <begin position="1"/>
        <end position="15"/>
    </location>
</feature>